<reference evidence="1 2" key="1">
    <citation type="submission" date="2011-01" db="EMBL/GenBank/DDBJ databases">
        <authorList>
            <person name="Weinstock G."/>
            <person name="Sodergren E."/>
            <person name="Clifton S."/>
            <person name="Fulton L."/>
            <person name="Fulton B."/>
            <person name="Courtney L."/>
            <person name="Fronick C."/>
            <person name="Harrison M."/>
            <person name="Strong C."/>
            <person name="Farmer C."/>
            <person name="Delahaunty K."/>
            <person name="Markovic C."/>
            <person name="Hall O."/>
            <person name="Minx P."/>
            <person name="Tomlinson C."/>
            <person name="Mitreva M."/>
            <person name="Hou S."/>
            <person name="Chen J."/>
            <person name="Wollam A."/>
            <person name="Pepin K.H."/>
            <person name="Johnson M."/>
            <person name="Bhonagiri V."/>
            <person name="Zhang X."/>
            <person name="Suruliraj S."/>
            <person name="Warren W."/>
            <person name="Chinwalla A."/>
            <person name="Mardis E.R."/>
            <person name="Wilson R.K."/>
        </authorList>
    </citation>
    <scope>NUCLEOTIDE SEQUENCE [LARGE SCALE GENOMIC DNA]</scope>
    <source>
        <strain evidence="1 2">YIT 12067</strain>
    </source>
</reference>
<evidence type="ECO:0000313" key="1">
    <source>
        <dbReference type="EMBL" id="EFY04734.1"/>
    </source>
</evidence>
<organism evidence="1 2">
    <name type="scientific">Phascolarctobacterium succinatutens YIT 12067</name>
    <dbReference type="NCBI Taxonomy" id="626939"/>
    <lineage>
        <taxon>Bacteria</taxon>
        <taxon>Bacillati</taxon>
        <taxon>Bacillota</taxon>
        <taxon>Negativicutes</taxon>
        <taxon>Acidaminococcales</taxon>
        <taxon>Acidaminococcaceae</taxon>
        <taxon>Phascolarctobacterium</taxon>
    </lineage>
</organism>
<comment type="caution">
    <text evidence="1">The sequence shown here is derived from an EMBL/GenBank/DDBJ whole genome shotgun (WGS) entry which is preliminary data.</text>
</comment>
<name>E8LEK9_9FIRM</name>
<proteinExistence type="predicted"/>
<accession>E8LEK9</accession>
<keyword evidence="2" id="KW-1185">Reference proteome</keyword>
<dbReference type="Proteomes" id="UP000004923">
    <property type="component" value="Unassembled WGS sequence"/>
</dbReference>
<dbReference type="EMBL" id="AEVN01000052">
    <property type="protein sequence ID" value="EFY04734.1"/>
    <property type="molecule type" value="Genomic_DNA"/>
</dbReference>
<evidence type="ECO:0000313" key="2">
    <source>
        <dbReference type="Proteomes" id="UP000004923"/>
    </source>
</evidence>
<dbReference type="HOGENOM" id="CLU_2602960_0_0_9"/>
<gene>
    <name evidence="1" type="ORF">HMPREF9443_01293</name>
</gene>
<dbReference type="AlphaFoldDB" id="E8LEK9"/>
<protein>
    <submittedName>
        <fullName evidence="1">Uncharacterized protein</fullName>
    </submittedName>
</protein>
<sequence>MYYKYFFKGFFTICYNYNTFSEKLHFFLSNFSCVLHSRQIALNDIYNTNKIVTLQAFSLQIYKTPPSFQRKKGGVVLSR</sequence>